<organism evidence="2 3">
    <name type="scientific">Alginatibacterium sediminis</name>
    <dbReference type="NCBI Taxonomy" id="2164068"/>
    <lineage>
        <taxon>Bacteria</taxon>
        <taxon>Pseudomonadati</taxon>
        <taxon>Pseudomonadota</taxon>
        <taxon>Gammaproteobacteria</taxon>
        <taxon>Alteromonadales</taxon>
        <taxon>Alteromonadaceae</taxon>
        <taxon>Alginatibacterium</taxon>
    </lineage>
</organism>
<dbReference type="InterPro" id="IPR020843">
    <property type="entry name" value="ER"/>
</dbReference>
<proteinExistence type="predicted"/>
<dbReference type="SUPFAM" id="SSF50129">
    <property type="entry name" value="GroES-like"/>
    <property type="match status" value="1"/>
</dbReference>
<evidence type="ECO:0000313" key="2">
    <source>
        <dbReference type="EMBL" id="RKF17523.1"/>
    </source>
</evidence>
<dbReference type="EMBL" id="RAQO01000007">
    <property type="protein sequence ID" value="RKF17523.1"/>
    <property type="molecule type" value="Genomic_DNA"/>
</dbReference>
<dbReference type="Gene3D" id="3.90.180.10">
    <property type="entry name" value="Medium-chain alcohol dehydrogenases, catalytic domain"/>
    <property type="match status" value="1"/>
</dbReference>
<reference evidence="2 3" key="1">
    <citation type="submission" date="2018-09" db="EMBL/GenBank/DDBJ databases">
        <authorList>
            <person name="Wang Z."/>
        </authorList>
    </citation>
    <scope>NUCLEOTIDE SEQUENCE [LARGE SCALE GENOMIC DNA]</scope>
    <source>
        <strain evidence="2 3">ALS 81</strain>
    </source>
</reference>
<dbReference type="SMART" id="SM00829">
    <property type="entry name" value="PKS_ER"/>
    <property type="match status" value="1"/>
</dbReference>
<dbReference type="InterPro" id="IPR050700">
    <property type="entry name" value="YIM1/Zinc_Alcohol_DH_Fams"/>
</dbReference>
<dbReference type="CDD" id="cd05289">
    <property type="entry name" value="MDR_like_2"/>
    <property type="match status" value="1"/>
</dbReference>
<evidence type="ECO:0000313" key="3">
    <source>
        <dbReference type="Proteomes" id="UP000286482"/>
    </source>
</evidence>
<dbReference type="RefSeq" id="WP_120355547.1">
    <property type="nucleotide sequence ID" value="NZ_RAQO01000007.1"/>
</dbReference>
<dbReference type="Proteomes" id="UP000286482">
    <property type="component" value="Unassembled WGS sequence"/>
</dbReference>
<dbReference type="InterPro" id="IPR036291">
    <property type="entry name" value="NAD(P)-bd_dom_sf"/>
</dbReference>
<dbReference type="InterPro" id="IPR013154">
    <property type="entry name" value="ADH-like_N"/>
</dbReference>
<dbReference type="AlphaFoldDB" id="A0A420EA13"/>
<comment type="caution">
    <text evidence="2">The sequence shown here is derived from an EMBL/GenBank/DDBJ whole genome shotgun (WGS) entry which is preliminary data.</text>
</comment>
<feature type="domain" description="Enoyl reductase (ER)" evidence="1">
    <location>
        <begin position="13"/>
        <end position="314"/>
    </location>
</feature>
<dbReference type="Gene3D" id="3.40.50.720">
    <property type="entry name" value="NAD(P)-binding Rossmann-like Domain"/>
    <property type="match status" value="1"/>
</dbReference>
<dbReference type="SUPFAM" id="SSF51735">
    <property type="entry name" value="NAD(P)-binding Rossmann-fold domains"/>
    <property type="match status" value="1"/>
</dbReference>
<protein>
    <submittedName>
        <fullName evidence="2">NADP-dependent oxidoreductase</fullName>
    </submittedName>
</protein>
<sequence>METLQQLQLTEFGSTEVLTLSSVTDSPLGPNQVRVRGAYASVNPIDVKTRAGLGWAAQANADKLPWTLGYDYSGQITEIGDQVTDLQIGDYVCGLIGFPLIAGAYSQSVISDQDDWHVVSGSHLIQAAALPLAGLTAWQALFEHTSVTENSRVLILAAAGGVGHIAVQIAKNAGAWVAGTSSESNLDFIQSLGCDLAIDYKNTDAWKELQPVDVLIDLVGGNAGLEALAFVKPDGVALTVPTISKDAFIEKATSLGLDATGMLMHASREQMQALLSQLNQEQLSIHVSASYMLNQGALAHQQLETGHTRGKVLLELA</sequence>
<name>A0A420EA13_9ALTE</name>
<accession>A0A420EA13</accession>
<dbReference type="PANTHER" id="PTHR11695">
    <property type="entry name" value="ALCOHOL DEHYDROGENASE RELATED"/>
    <property type="match status" value="1"/>
</dbReference>
<dbReference type="GO" id="GO:0016491">
    <property type="term" value="F:oxidoreductase activity"/>
    <property type="evidence" value="ECO:0007669"/>
    <property type="project" value="InterPro"/>
</dbReference>
<evidence type="ECO:0000259" key="1">
    <source>
        <dbReference type="SMART" id="SM00829"/>
    </source>
</evidence>
<keyword evidence="3" id="KW-1185">Reference proteome</keyword>
<gene>
    <name evidence="2" type="ORF">DBZ36_13880</name>
</gene>
<dbReference type="Pfam" id="PF08240">
    <property type="entry name" value="ADH_N"/>
    <property type="match status" value="1"/>
</dbReference>
<dbReference type="OrthoDB" id="9785812at2"/>
<dbReference type="InterPro" id="IPR011032">
    <property type="entry name" value="GroES-like_sf"/>
</dbReference>
<dbReference type="PANTHER" id="PTHR11695:SF294">
    <property type="entry name" value="RETICULON-4-INTERACTING PROTEIN 1, MITOCHONDRIAL"/>
    <property type="match status" value="1"/>
</dbReference>
<dbReference type="Pfam" id="PF13602">
    <property type="entry name" value="ADH_zinc_N_2"/>
    <property type="match status" value="1"/>
</dbReference>